<reference evidence="2" key="1">
    <citation type="submission" date="2021-02" db="EMBL/GenBank/DDBJ databases">
        <title>Leucobacter sp. CX169.</title>
        <authorList>
            <person name="Cheng Y."/>
        </authorList>
    </citation>
    <scope>NUCLEOTIDE SEQUENCE [LARGE SCALE GENOMIC DNA]</scope>
    <source>
        <strain evidence="2">JY899</strain>
    </source>
</reference>
<dbReference type="RefSeq" id="WP_187997055.1">
    <property type="nucleotide sequence ID" value="NZ_JACEXG010000006.1"/>
</dbReference>
<dbReference type="EMBL" id="JAFFJS010000006">
    <property type="protein sequence ID" value="MBM9433991.1"/>
    <property type="molecule type" value="Genomic_DNA"/>
</dbReference>
<evidence type="ECO:0000313" key="1">
    <source>
        <dbReference type="EMBL" id="MBM9433991.1"/>
    </source>
</evidence>
<gene>
    <name evidence="1" type="ORF">JVW63_09825</name>
</gene>
<organism evidence="1 2">
    <name type="scientific">Flaviflexus equikiangi</name>
    <dbReference type="NCBI Taxonomy" id="2758573"/>
    <lineage>
        <taxon>Bacteria</taxon>
        <taxon>Bacillati</taxon>
        <taxon>Actinomycetota</taxon>
        <taxon>Actinomycetes</taxon>
        <taxon>Actinomycetales</taxon>
        <taxon>Actinomycetaceae</taxon>
        <taxon>Flaviflexus</taxon>
    </lineage>
</organism>
<name>A0ABS2TKC5_9ACTO</name>
<protein>
    <submittedName>
        <fullName evidence="1">Uncharacterized protein</fullName>
    </submittedName>
</protein>
<dbReference type="Proteomes" id="UP000705983">
    <property type="component" value="Unassembled WGS sequence"/>
</dbReference>
<keyword evidence="2" id="KW-1185">Reference proteome</keyword>
<proteinExistence type="predicted"/>
<sequence length="138" mass="15135">MSDGIHRAEPGTSLLRDVRVDIARAFERVRERIDAEFGKQEWLSTDDADRGAASERSGNRCVLHHGGLTFGIVDAHVERVLDIVADVMRPLGFTDMIDSSSKDWFSVDLVNEASGACIHVLKARGKGLVLQATTGYQP</sequence>
<comment type="caution">
    <text evidence="1">The sequence shown here is derived from an EMBL/GenBank/DDBJ whole genome shotgun (WGS) entry which is preliminary data.</text>
</comment>
<evidence type="ECO:0000313" key="2">
    <source>
        <dbReference type="Proteomes" id="UP000705983"/>
    </source>
</evidence>
<accession>A0ABS2TKC5</accession>